<comment type="caution">
    <text evidence="6">The sequence shown here is derived from an EMBL/GenBank/DDBJ whole genome shotgun (WGS) entry which is preliminary data.</text>
</comment>
<dbReference type="GO" id="GO:0005524">
    <property type="term" value="F:ATP binding"/>
    <property type="evidence" value="ECO:0007669"/>
    <property type="project" value="UniProtKB-KW"/>
</dbReference>
<sequence length="887" mass="99651">MADMAGQKPRGDGKISIGAVSTILDLLVRDLYGSDPYLTLRELIQNAHDALMELPEGVGREQPIRVNVDGLSLTDPYIEVVDRGIGMSEEDIRTNLCIVGNSTKLRSENPHLIGKYGIGFLSAFIVADRVEVLTRRLGANETLRWETRDKENWSIEPVSDHLFPHGTRVRLYFKDAYSREYGDRITALREVEGVEEIIRRHCYLLPVTIQVAQGDTPGTARQVNAQDVPWGSDREARNAFRAMFGQRNEPLFVHRFDVGREGTGHSVSGVLYLRDEISISLAASLHVKKMLVDREVNRLIPSYAPFVQAIVECPALPYDLARRTVKDFDPVYLWVREVVAKEFEKAFIEFAQRRPDDFYALWPNIDNTVIGRLIQALLVDDEAGLLSERESAESFLLNASRYIPFYVVNDRIGAQGQPMWRAIDEIVGRDHSPGSEKAYVYYSDSANPIEKEMLLSTYPEIIDVSRAEKKSHQAMLMQMQVYNDQFPDFQLRKVNASRFEPLPLDEHGQWNALLSGINSGINFTARQHEVRVERFEPASTAIAITDSHVDPDNLENIKTQLGSLRDMSGSETILEHLLRTVEAMEQKGGVLTIHVNANNDLMRRLSQSPHKDIASRGAMAVCWRAVLDYYGWNSTRSMITTEKRFTGELIVSLLETTEAEAKAADLNKQLSGELRDLKTRLSELERAQKRLELDAFVGVLDMQGSTAGIIGNAASAPMQAVRYLRLLLADVKEFVETFARVIGFTGDGLQFYIPKDSQVHRSVHTALTTGLADRLRTFAERNEEARQIVRETRFAVPVLRVALAYGRIHVGPIVSTVDLMGLPAVEATRLCANEQLYVESASQLLITEGAYNEGTDSHLWKASDFETGQVVDISGLATSVRTFRPVR</sequence>
<dbReference type="SUPFAM" id="SSF54211">
    <property type="entry name" value="Ribosomal protein S5 domain 2-like"/>
    <property type="match status" value="1"/>
</dbReference>
<dbReference type="Pfam" id="PF13589">
    <property type="entry name" value="HATPase_c_3"/>
    <property type="match status" value="1"/>
</dbReference>
<keyword evidence="4" id="KW-0143">Chaperone</keyword>
<dbReference type="SUPFAM" id="SSF55874">
    <property type="entry name" value="ATPase domain of HSP90 chaperone/DNA topoisomerase II/histidine kinase"/>
    <property type="match status" value="1"/>
</dbReference>
<dbReference type="InterPro" id="IPR020568">
    <property type="entry name" value="Ribosomal_Su5_D2-typ_SF"/>
</dbReference>
<proteinExistence type="inferred from homology"/>
<keyword evidence="7" id="KW-1185">Reference proteome</keyword>
<dbReference type="RefSeq" id="WP_376718813.1">
    <property type="nucleotide sequence ID" value="NZ_JAYMRR010000005.1"/>
</dbReference>
<feature type="coiled-coil region" evidence="5">
    <location>
        <begin position="667"/>
        <end position="694"/>
    </location>
</feature>
<organism evidence="6 7">
    <name type="scientific">Streptomyces parvulus</name>
    <dbReference type="NCBI Taxonomy" id="146923"/>
    <lineage>
        <taxon>Bacteria</taxon>
        <taxon>Bacillati</taxon>
        <taxon>Actinomycetota</taxon>
        <taxon>Actinomycetes</taxon>
        <taxon>Kitasatosporales</taxon>
        <taxon>Streptomycetaceae</taxon>
        <taxon>Streptomyces</taxon>
    </lineage>
</organism>
<accession>A0ABV5D9Y1</accession>
<evidence type="ECO:0000256" key="2">
    <source>
        <dbReference type="ARBA" id="ARBA00022741"/>
    </source>
</evidence>
<evidence type="ECO:0000256" key="1">
    <source>
        <dbReference type="ARBA" id="ARBA00008239"/>
    </source>
</evidence>
<keyword evidence="2" id="KW-0547">Nucleotide-binding</keyword>
<comment type="similarity">
    <text evidence="1">Belongs to the heat shock protein 90 family.</text>
</comment>
<dbReference type="Gene3D" id="3.30.230.80">
    <property type="match status" value="1"/>
</dbReference>
<dbReference type="InterPro" id="IPR029787">
    <property type="entry name" value="Nucleotide_cyclase"/>
</dbReference>
<dbReference type="Gene3D" id="3.30.565.10">
    <property type="entry name" value="Histidine kinase-like ATPase, C-terminal domain"/>
    <property type="match status" value="1"/>
</dbReference>
<dbReference type="Gene3D" id="3.30.70.1230">
    <property type="entry name" value="Nucleotide cyclase"/>
    <property type="match status" value="1"/>
</dbReference>
<dbReference type="Proteomes" id="UP001585018">
    <property type="component" value="Unassembled WGS sequence"/>
</dbReference>
<gene>
    <name evidence="6" type="ORF">VSS30_11945</name>
</gene>
<name>A0ABV5D9Y1_9ACTN</name>
<dbReference type="InterPro" id="IPR001404">
    <property type="entry name" value="Hsp90_fam"/>
</dbReference>
<dbReference type="EMBL" id="JAYMRR010000005">
    <property type="protein sequence ID" value="MFB8749509.1"/>
    <property type="molecule type" value="Genomic_DNA"/>
</dbReference>
<evidence type="ECO:0000256" key="5">
    <source>
        <dbReference type="SAM" id="Coils"/>
    </source>
</evidence>
<dbReference type="InterPro" id="IPR036890">
    <property type="entry name" value="HATPase_C_sf"/>
</dbReference>
<evidence type="ECO:0000313" key="7">
    <source>
        <dbReference type="Proteomes" id="UP001585018"/>
    </source>
</evidence>
<protein>
    <submittedName>
        <fullName evidence="6">ATP-binding protein</fullName>
    </submittedName>
</protein>
<evidence type="ECO:0000256" key="3">
    <source>
        <dbReference type="ARBA" id="ARBA00022840"/>
    </source>
</evidence>
<keyword evidence="5" id="KW-0175">Coiled coil</keyword>
<dbReference type="PANTHER" id="PTHR11528">
    <property type="entry name" value="HEAT SHOCK PROTEIN 90 FAMILY MEMBER"/>
    <property type="match status" value="1"/>
</dbReference>
<evidence type="ECO:0000256" key="4">
    <source>
        <dbReference type="ARBA" id="ARBA00023186"/>
    </source>
</evidence>
<keyword evidence="3 6" id="KW-0067">ATP-binding</keyword>
<evidence type="ECO:0000313" key="6">
    <source>
        <dbReference type="EMBL" id="MFB8749509.1"/>
    </source>
</evidence>
<reference evidence="6 7" key="1">
    <citation type="submission" date="2024-01" db="EMBL/GenBank/DDBJ databases">
        <title>Genome mining of biosynthetic gene clusters to explore secondary metabolites of Streptomyces sp.</title>
        <authorList>
            <person name="Baig A."/>
            <person name="Ajitkumar Shintre N."/>
            <person name="Kumar H."/>
            <person name="Anbarasu A."/>
            <person name="Ramaiah S."/>
        </authorList>
    </citation>
    <scope>NUCLEOTIDE SEQUENCE [LARGE SCALE GENOMIC DNA]</scope>
    <source>
        <strain evidence="6 7">A03</strain>
    </source>
</reference>